<name>M3A8P0_9PROT</name>
<dbReference type="STRING" id="1244869.H261_16241"/>
<comment type="caution">
    <text evidence="1">The sequence shown here is derived from an EMBL/GenBank/DDBJ whole genome shotgun (WGS) entry which is preliminary data.</text>
</comment>
<gene>
    <name evidence="1" type="ORF">H261_16241</name>
</gene>
<proteinExistence type="predicted"/>
<protein>
    <recommendedName>
        <fullName evidence="3">DUF1641 domain-containing protein</fullName>
    </recommendedName>
</protein>
<dbReference type="EMBL" id="AONQ01000049">
    <property type="protein sequence ID" value="EME68884.1"/>
    <property type="molecule type" value="Genomic_DNA"/>
</dbReference>
<evidence type="ECO:0000313" key="2">
    <source>
        <dbReference type="Proteomes" id="UP000011744"/>
    </source>
</evidence>
<evidence type="ECO:0008006" key="3">
    <source>
        <dbReference type="Google" id="ProtNLM"/>
    </source>
</evidence>
<dbReference type="OrthoDB" id="7343666at2"/>
<dbReference type="PATRIC" id="fig|1244869.3.peg.3257"/>
<dbReference type="RefSeq" id="WP_008619538.1">
    <property type="nucleotide sequence ID" value="NZ_AONQ01000049.1"/>
</dbReference>
<organism evidence="1 2">
    <name type="scientific">Paramagnetospirillum caucaseum</name>
    <dbReference type="NCBI Taxonomy" id="1244869"/>
    <lineage>
        <taxon>Bacteria</taxon>
        <taxon>Pseudomonadati</taxon>
        <taxon>Pseudomonadota</taxon>
        <taxon>Alphaproteobacteria</taxon>
        <taxon>Rhodospirillales</taxon>
        <taxon>Magnetospirillaceae</taxon>
        <taxon>Paramagnetospirillum</taxon>
    </lineage>
</organism>
<dbReference type="AlphaFoldDB" id="M3A8P0"/>
<sequence length="181" mass="19438">MNEIPKIEVDSSVSEMARLAQGVRDALSDSMVERLTSTAGNALEVVDKLNEPDVKDGLIALLDAVGTLQRTGALQTVIDALFMLHAMRSAATDSMVDRAFSFIEHMANNLGTEDLATLAHEAKGAMEDAIDSCNIPGGGGGLFGTMRMLSQKETQEALRFMLSFSCSLKKRAIYLAKSPQV</sequence>
<dbReference type="Proteomes" id="UP000011744">
    <property type="component" value="Unassembled WGS sequence"/>
</dbReference>
<accession>M3A8P0</accession>
<keyword evidence="2" id="KW-1185">Reference proteome</keyword>
<evidence type="ECO:0000313" key="1">
    <source>
        <dbReference type="EMBL" id="EME68884.1"/>
    </source>
</evidence>
<reference evidence="1 2" key="1">
    <citation type="journal article" date="2014" name="Genome Announc.">
        <title>Draft Genome Sequence of Magnetospirillum sp. Strain SO-1, a Freshwater Magnetotactic Bacterium Isolated from the Ol'khovka River, Russia.</title>
        <authorList>
            <person name="Grouzdev D.S."/>
            <person name="Dziuba M.V."/>
            <person name="Sukhacheva M.S."/>
            <person name="Mardanov A.V."/>
            <person name="Beletskiy A.V."/>
            <person name="Kuznetsov B.B."/>
            <person name="Skryabin K.G."/>
        </authorList>
    </citation>
    <scope>NUCLEOTIDE SEQUENCE [LARGE SCALE GENOMIC DNA]</scope>
    <source>
        <strain evidence="1 2">SO-1</strain>
    </source>
</reference>